<protein>
    <submittedName>
        <fullName evidence="2">Uncharacterized protein</fullName>
    </submittedName>
</protein>
<comment type="caution">
    <text evidence="2">The sequence shown here is derived from an EMBL/GenBank/DDBJ whole genome shotgun (WGS) entry which is preliminary data.</text>
</comment>
<evidence type="ECO:0000256" key="1">
    <source>
        <dbReference type="SAM" id="MobiDB-lite"/>
    </source>
</evidence>
<keyword evidence="3" id="KW-1185">Reference proteome</keyword>
<feature type="compositionally biased region" description="Low complexity" evidence="1">
    <location>
        <begin position="1"/>
        <end position="11"/>
    </location>
</feature>
<gene>
    <name evidence="2" type="ORF">BGZ80_009739</name>
</gene>
<organism evidence="2 3">
    <name type="scientific">Entomortierella chlamydospora</name>
    <dbReference type="NCBI Taxonomy" id="101097"/>
    <lineage>
        <taxon>Eukaryota</taxon>
        <taxon>Fungi</taxon>
        <taxon>Fungi incertae sedis</taxon>
        <taxon>Mucoromycota</taxon>
        <taxon>Mortierellomycotina</taxon>
        <taxon>Mortierellomycetes</taxon>
        <taxon>Mortierellales</taxon>
        <taxon>Mortierellaceae</taxon>
        <taxon>Entomortierella</taxon>
    </lineage>
</organism>
<evidence type="ECO:0000313" key="2">
    <source>
        <dbReference type="EMBL" id="KAG0023336.1"/>
    </source>
</evidence>
<evidence type="ECO:0000313" key="3">
    <source>
        <dbReference type="Proteomes" id="UP000703661"/>
    </source>
</evidence>
<dbReference type="AlphaFoldDB" id="A0A9P6N498"/>
<name>A0A9P6N498_9FUNG</name>
<dbReference type="Proteomes" id="UP000703661">
    <property type="component" value="Unassembled WGS sequence"/>
</dbReference>
<sequence>MTTTTTSNSMNFRTESSGGQTTSAKSFASMIFAATPNTTFSVLAAMCQSEAYNNSSVSAESSSLSDSSACRSYYNCGSLQGNDSALDIHNDFFDCGFGDRGSFAAALDITWSGLLQQRLPQSNEGAVVSDEPEISFREELHYKKRIGGLEHGIKTCVIW</sequence>
<feature type="region of interest" description="Disordered" evidence="1">
    <location>
        <begin position="1"/>
        <end position="20"/>
    </location>
</feature>
<reference evidence="2" key="1">
    <citation type="journal article" date="2020" name="Fungal Divers.">
        <title>Resolving the Mortierellaceae phylogeny through synthesis of multi-gene phylogenetics and phylogenomics.</title>
        <authorList>
            <person name="Vandepol N."/>
            <person name="Liber J."/>
            <person name="Desiro A."/>
            <person name="Na H."/>
            <person name="Kennedy M."/>
            <person name="Barry K."/>
            <person name="Grigoriev I.V."/>
            <person name="Miller A.N."/>
            <person name="O'Donnell K."/>
            <person name="Stajich J.E."/>
            <person name="Bonito G."/>
        </authorList>
    </citation>
    <scope>NUCLEOTIDE SEQUENCE</scope>
    <source>
        <strain evidence="2">NRRL 2769</strain>
    </source>
</reference>
<dbReference type="EMBL" id="JAAAID010000061">
    <property type="protein sequence ID" value="KAG0023336.1"/>
    <property type="molecule type" value="Genomic_DNA"/>
</dbReference>
<dbReference type="OrthoDB" id="10336625at2759"/>
<accession>A0A9P6N498</accession>
<proteinExistence type="predicted"/>